<feature type="transmembrane region" description="Helical" evidence="2">
    <location>
        <begin position="337"/>
        <end position="361"/>
    </location>
</feature>
<proteinExistence type="predicted"/>
<organism evidence="4 5">
    <name type="scientific">Plasmodium relictum</name>
    <dbReference type="NCBI Taxonomy" id="85471"/>
    <lineage>
        <taxon>Eukaryota</taxon>
        <taxon>Sar</taxon>
        <taxon>Alveolata</taxon>
        <taxon>Apicomplexa</taxon>
        <taxon>Aconoidasida</taxon>
        <taxon>Haemosporida</taxon>
        <taxon>Plasmodiidae</taxon>
        <taxon>Plasmodium</taxon>
        <taxon>Plasmodium (Haemamoeba)</taxon>
    </lineage>
</organism>
<evidence type="ECO:0000313" key="4">
    <source>
        <dbReference type="EMBL" id="CRH00612.1"/>
    </source>
</evidence>
<dbReference type="OrthoDB" id="378761at2759"/>
<dbReference type="RefSeq" id="XP_028533615.1">
    <property type="nucleotide sequence ID" value="XM_028677202.1"/>
</dbReference>
<feature type="signal peptide" evidence="3">
    <location>
        <begin position="1"/>
        <end position="21"/>
    </location>
</feature>
<keyword evidence="2" id="KW-1133">Transmembrane helix</keyword>
<keyword evidence="3" id="KW-0732">Signal</keyword>
<feature type="coiled-coil region" evidence="1">
    <location>
        <begin position="85"/>
        <end position="126"/>
    </location>
</feature>
<dbReference type="AlphaFoldDB" id="A0A1J1H749"/>
<keyword evidence="2" id="KW-0472">Membrane</keyword>
<dbReference type="Proteomes" id="UP000220158">
    <property type="component" value="Chromosome 10"/>
</dbReference>
<accession>A0A1J1H749</accession>
<feature type="chain" id="PRO_5012656056" evidence="3">
    <location>
        <begin position="22"/>
        <end position="411"/>
    </location>
</feature>
<name>A0A1J1H749_PLARL</name>
<dbReference type="EMBL" id="LN835305">
    <property type="protein sequence ID" value="CRH00612.1"/>
    <property type="molecule type" value="Genomic_DNA"/>
</dbReference>
<gene>
    <name evidence="4" type="ORF">PRELSG_1026800</name>
</gene>
<protein>
    <submittedName>
        <fullName evidence="4">Uncharacterized protein</fullName>
    </submittedName>
</protein>
<reference evidence="4 5" key="1">
    <citation type="submission" date="2015-04" db="EMBL/GenBank/DDBJ databases">
        <authorList>
            <consortium name="Pathogen Informatics"/>
        </authorList>
    </citation>
    <scope>NUCLEOTIDE SEQUENCE [LARGE SCALE GENOMIC DNA]</scope>
    <source>
        <strain evidence="4 5">SGS1</strain>
    </source>
</reference>
<evidence type="ECO:0000256" key="1">
    <source>
        <dbReference type="SAM" id="Coils"/>
    </source>
</evidence>
<evidence type="ECO:0000313" key="5">
    <source>
        <dbReference type="Proteomes" id="UP000220158"/>
    </source>
</evidence>
<sequence length="411" mass="49525">MKLSTIVFFFLFVFIINFIKCESNKNGESNTCEEEKNLILQKMKLTEEKLNKCMENSKKISEIQLQLNNCKENETKCNKQLKASDTKCNEELSKKKREMNELKDKISNLENKIMNVEENGENKKDTYKSRGNKEDNYIISYDIFKSYLFKIYKIYKTFYIILVEKTYISNMKSKISDYKDLFIKVIKIYSLIIRGKLHTYNKLLLENNHMKNFMIILKNIQANQYIALLKKKTTEITLTTKNILMNILIQTKPKLELYKSNINENIQIFLGKLQSNSESLLDHLYSINPDIKGIIPVKLYDQIILLIFFTIVNVIHLYIFFYFFFVIFKFIKKTIYLLLRWTIFIITFILKIFFFFITLPIRPFMKKKKNKNRKAYKKHDENIYSNPERTTYQQNEFKRMNKNQHIKQRKY</sequence>
<keyword evidence="1" id="KW-0175">Coiled coil</keyword>
<dbReference type="KEGG" id="prel:PRELSG_1026800"/>
<feature type="transmembrane region" description="Helical" evidence="2">
    <location>
        <begin position="303"/>
        <end position="325"/>
    </location>
</feature>
<evidence type="ECO:0000256" key="3">
    <source>
        <dbReference type="SAM" id="SignalP"/>
    </source>
</evidence>
<dbReference type="OMA" id="IYKTFYI"/>
<evidence type="ECO:0000256" key="2">
    <source>
        <dbReference type="SAM" id="Phobius"/>
    </source>
</evidence>
<keyword evidence="5" id="KW-1185">Reference proteome</keyword>
<dbReference type="VEuPathDB" id="PlasmoDB:PRELSG_1026800"/>
<keyword evidence="2" id="KW-0812">Transmembrane</keyword>
<dbReference type="GeneID" id="39736735"/>